<dbReference type="EMBL" id="JBEPLU010000001">
    <property type="protein sequence ID" value="MET3524948.1"/>
    <property type="molecule type" value="Genomic_DNA"/>
</dbReference>
<name>A0ABV2ED37_9CAUL</name>
<keyword evidence="1" id="KW-1133">Transmembrane helix</keyword>
<dbReference type="Proteomes" id="UP001549110">
    <property type="component" value="Unassembled WGS sequence"/>
</dbReference>
<dbReference type="Pfam" id="PF14219">
    <property type="entry name" value="DUF4328"/>
    <property type="match status" value="1"/>
</dbReference>
<evidence type="ECO:0000313" key="4">
    <source>
        <dbReference type="Proteomes" id="UP001549110"/>
    </source>
</evidence>
<dbReference type="InterPro" id="IPR025565">
    <property type="entry name" value="DUF4328"/>
</dbReference>
<feature type="domain" description="DUF4328" evidence="2">
    <location>
        <begin position="59"/>
        <end position="206"/>
    </location>
</feature>
<feature type="transmembrane region" description="Helical" evidence="1">
    <location>
        <begin position="12"/>
        <end position="32"/>
    </location>
</feature>
<sequence>MSGSTRDPTPLGRAVIVLLWIYAAAEVIFFILEFMRLAALGQAESDMGANLYFQTYGADAEVLLGLFSILYLLTYAMAGIVTLKWIYRINLNAKALAPDKQVSPVWAVGWYFIPFASLFMPFKAMRETWQISRSPDTWREEPVPALLRWWWGLYIASSSISLASSRLDMAAATVGDMALASLLTLLATPLTLALCLVLMRIVRRISETQTAKLPGATSSAEIVALAEVSG</sequence>
<evidence type="ECO:0000256" key="1">
    <source>
        <dbReference type="SAM" id="Phobius"/>
    </source>
</evidence>
<feature type="transmembrane region" description="Helical" evidence="1">
    <location>
        <begin position="62"/>
        <end position="87"/>
    </location>
</feature>
<comment type="caution">
    <text evidence="3">The sequence shown here is derived from an EMBL/GenBank/DDBJ whole genome shotgun (WGS) entry which is preliminary data.</text>
</comment>
<feature type="transmembrane region" description="Helical" evidence="1">
    <location>
        <begin position="146"/>
        <end position="165"/>
    </location>
</feature>
<keyword evidence="1" id="KW-0812">Transmembrane</keyword>
<evidence type="ECO:0000313" key="3">
    <source>
        <dbReference type="EMBL" id="MET3524948.1"/>
    </source>
</evidence>
<feature type="transmembrane region" description="Helical" evidence="1">
    <location>
        <begin position="107"/>
        <end position="125"/>
    </location>
</feature>
<dbReference type="RefSeq" id="WP_331932879.1">
    <property type="nucleotide sequence ID" value="NZ_JBEPLU010000001.1"/>
</dbReference>
<protein>
    <recommendedName>
        <fullName evidence="2">DUF4328 domain-containing protein</fullName>
    </recommendedName>
</protein>
<keyword evidence="4" id="KW-1185">Reference proteome</keyword>
<gene>
    <name evidence="3" type="ORF">ABID41_000043</name>
</gene>
<keyword evidence="1" id="KW-0472">Membrane</keyword>
<organism evidence="3 4">
    <name type="scientific">Phenylobacterium koreense</name>
    <dbReference type="NCBI Taxonomy" id="266125"/>
    <lineage>
        <taxon>Bacteria</taxon>
        <taxon>Pseudomonadati</taxon>
        <taxon>Pseudomonadota</taxon>
        <taxon>Alphaproteobacteria</taxon>
        <taxon>Caulobacterales</taxon>
        <taxon>Caulobacteraceae</taxon>
        <taxon>Phenylobacterium</taxon>
    </lineage>
</organism>
<evidence type="ECO:0000259" key="2">
    <source>
        <dbReference type="Pfam" id="PF14219"/>
    </source>
</evidence>
<feature type="transmembrane region" description="Helical" evidence="1">
    <location>
        <begin position="177"/>
        <end position="199"/>
    </location>
</feature>
<reference evidence="3 4" key="1">
    <citation type="submission" date="2024-06" db="EMBL/GenBank/DDBJ databases">
        <title>Genomic Encyclopedia of Type Strains, Phase IV (KMG-IV): sequencing the most valuable type-strain genomes for metagenomic binning, comparative biology and taxonomic classification.</title>
        <authorList>
            <person name="Goeker M."/>
        </authorList>
    </citation>
    <scope>NUCLEOTIDE SEQUENCE [LARGE SCALE GENOMIC DNA]</scope>
    <source>
        <strain evidence="3 4">DSM 17809</strain>
    </source>
</reference>
<accession>A0ABV2ED37</accession>
<proteinExistence type="predicted"/>